<evidence type="ECO:0000256" key="5">
    <source>
        <dbReference type="ARBA" id="ARBA00022525"/>
    </source>
</evidence>
<accession>A0A8D0KUF0</accession>
<evidence type="ECO:0000256" key="15">
    <source>
        <dbReference type="PIRSR" id="PIRSR602157-1"/>
    </source>
</evidence>
<evidence type="ECO:0000256" key="2">
    <source>
        <dbReference type="ARBA" id="ARBA00006449"/>
    </source>
</evidence>
<feature type="binding site" evidence="15">
    <location>
        <begin position="392"/>
        <end position="394"/>
    </location>
    <ligand>
        <name>cyanocob(III)alamin</name>
        <dbReference type="ChEBI" id="CHEBI:17439"/>
    </ligand>
</feature>
<evidence type="ECO:0000256" key="16">
    <source>
        <dbReference type="PIRSR" id="PIRSR602157-2"/>
    </source>
</evidence>
<evidence type="ECO:0000256" key="9">
    <source>
        <dbReference type="ARBA" id="ARBA00023157"/>
    </source>
</evidence>
<evidence type="ECO:0000256" key="10">
    <source>
        <dbReference type="ARBA" id="ARBA00023285"/>
    </source>
</evidence>
<keyword evidence="18" id="KW-1185">Reference proteome</keyword>
<dbReference type="Gene3D" id="1.50.10.20">
    <property type="match status" value="2"/>
</dbReference>
<dbReference type="Pfam" id="PF01122">
    <property type="entry name" value="Cobalamin_bind"/>
    <property type="match status" value="1"/>
</dbReference>
<evidence type="ECO:0000313" key="17">
    <source>
        <dbReference type="Ensembl" id="ENSSOCP00000010441.1"/>
    </source>
</evidence>
<evidence type="ECO:0000256" key="7">
    <source>
        <dbReference type="ARBA" id="ARBA00022729"/>
    </source>
</evidence>
<dbReference type="Ensembl" id="ENSSOCT00000010722.1">
    <property type="protein sequence ID" value="ENSSOCP00000010441.1"/>
    <property type="gene ID" value="ENSSOCG00000007813.1"/>
</dbReference>
<keyword evidence="4" id="KW-0813">Transport</keyword>
<dbReference type="PANTHER" id="PTHR10559:SF14">
    <property type="entry name" value="TRANSCOBALAMIN-2"/>
    <property type="match status" value="1"/>
</dbReference>
<evidence type="ECO:0000256" key="14">
    <source>
        <dbReference type="ARBA" id="ARBA00041463"/>
    </source>
</evidence>
<keyword evidence="6" id="KW-0479">Metal-binding</keyword>
<comment type="similarity">
    <text evidence="2">Belongs to the eukaryotic cobalamin transport proteins family.</text>
</comment>
<evidence type="ECO:0000256" key="11">
    <source>
        <dbReference type="ARBA" id="ARBA00037184"/>
    </source>
</evidence>
<evidence type="ECO:0000256" key="3">
    <source>
        <dbReference type="ARBA" id="ARBA00022426"/>
    </source>
</evidence>
<dbReference type="InterPro" id="IPR002157">
    <property type="entry name" value="Cbl-bd_prot"/>
</dbReference>
<evidence type="ECO:0000256" key="1">
    <source>
        <dbReference type="ARBA" id="ARBA00004613"/>
    </source>
</evidence>
<feature type="binding site" evidence="15">
    <location>
        <position position="213"/>
    </location>
    <ligand>
        <name>cyanocob(III)alamin</name>
        <dbReference type="ChEBI" id="CHEBI:17439"/>
    </ligand>
</feature>
<feature type="binding site" evidence="15">
    <location>
        <position position="274"/>
    </location>
    <ligand>
        <name>cyanocob(III)alamin</name>
        <dbReference type="ChEBI" id="CHEBI:17439"/>
    </ligand>
</feature>
<keyword evidence="10 15" id="KW-0170">Cobalt</keyword>
<dbReference type="AlphaFoldDB" id="A0A8D0KUF0"/>
<dbReference type="GO" id="GO:0006824">
    <property type="term" value="P:cobalt ion transport"/>
    <property type="evidence" value="ECO:0007669"/>
    <property type="project" value="UniProtKB-KW"/>
</dbReference>
<comment type="subcellular location">
    <subcellularLocation>
        <location evidence="1">Secreted</location>
    </subcellularLocation>
</comment>
<dbReference type="GO" id="GO:0046872">
    <property type="term" value="F:metal ion binding"/>
    <property type="evidence" value="ECO:0007669"/>
    <property type="project" value="UniProtKB-KW"/>
</dbReference>
<name>A0A8D0KUF0_STROC</name>
<protein>
    <recommendedName>
        <fullName evidence="13">Transcobalamin-2</fullName>
    </recommendedName>
    <alternativeName>
        <fullName evidence="14">Transcobalamin II</fullName>
    </alternativeName>
</protein>
<keyword evidence="7" id="KW-0732">Signal</keyword>
<keyword evidence="3" id="KW-0171">Cobalt transport</keyword>
<sequence length="424" mass="46420">MSARLLGLAADPARDPDPSVYLALRLAGDHDLRGEERYLARLQDAFQRRYGRGTGADAALCRSAEAEWPETGRLALYLLGLRATCPPLEPGPQRSLVTWLKYYLEEDWAGSRRHGHPLTSYYQYSLGVLALCVHRKRVREEVIRRLLVAEHHGRFGHAGGSAVDTEAVAALAFACLQRERLVGARLAAELGAATRAAKRRMVEAQGQDGFFGNVYSTPGWAGRDLTRCSTTFLPPASQVFIATDTCRTQPAYGRAMAALLENLDAFTTAATMAQVLPVLHGRSYLDVGGCCTGTPRLHVCGLTCQGGGDPLGSLVVTPGVATCPAPMPRAHPSPQRLAPLAADLPHRRQCRGWTLTTPLLPPARFDTQDTPQGPFLRRVLGLEARQQKRNYWQLLTAPNTSLQMGIADYRPHDGETLILRLSEW</sequence>
<feature type="disulfide bond" evidence="16">
    <location>
        <begin position="132"/>
        <end position="175"/>
    </location>
</feature>
<feature type="binding site" evidence="15">
    <location>
        <begin position="119"/>
        <end position="123"/>
    </location>
    <ligand>
        <name>cyanocob(III)alamin</name>
        <dbReference type="ChEBI" id="CHEBI:17439"/>
    </ligand>
</feature>
<dbReference type="PANTHER" id="PTHR10559">
    <property type="entry name" value="TRANSCOBALAMIN-1/GASTRIC INTRINSIC FACTOR"/>
    <property type="match status" value="1"/>
</dbReference>
<evidence type="ECO:0000256" key="12">
    <source>
        <dbReference type="ARBA" id="ARBA00038518"/>
    </source>
</evidence>
<reference evidence="17" key="2">
    <citation type="submission" date="2025-09" db="UniProtKB">
        <authorList>
            <consortium name="Ensembl"/>
        </authorList>
    </citation>
    <scope>IDENTIFICATION</scope>
</reference>
<dbReference type="Gene3D" id="2.170.130.30">
    <property type="match status" value="1"/>
</dbReference>
<organism evidence="17 18">
    <name type="scientific">Strix occidentalis caurina</name>
    <name type="common">northern spotted owl</name>
    <dbReference type="NCBI Taxonomy" id="311401"/>
    <lineage>
        <taxon>Eukaryota</taxon>
        <taxon>Metazoa</taxon>
        <taxon>Chordata</taxon>
        <taxon>Craniata</taxon>
        <taxon>Vertebrata</taxon>
        <taxon>Euteleostomi</taxon>
        <taxon>Archelosauria</taxon>
        <taxon>Archosauria</taxon>
        <taxon>Dinosauria</taxon>
        <taxon>Saurischia</taxon>
        <taxon>Theropoda</taxon>
        <taxon>Coelurosauria</taxon>
        <taxon>Aves</taxon>
        <taxon>Neognathae</taxon>
        <taxon>Neoaves</taxon>
        <taxon>Telluraves</taxon>
        <taxon>Strigiformes</taxon>
        <taxon>Strigidae</taxon>
        <taxon>Strix</taxon>
    </lineage>
</organism>
<dbReference type="GO" id="GO:0005615">
    <property type="term" value="C:extracellular space"/>
    <property type="evidence" value="ECO:0007669"/>
    <property type="project" value="TreeGrafter"/>
</dbReference>
<dbReference type="InterPro" id="IPR051588">
    <property type="entry name" value="Cobalamin_Transport"/>
</dbReference>
<evidence type="ECO:0000256" key="13">
    <source>
        <dbReference type="ARBA" id="ARBA00040958"/>
    </source>
</evidence>
<evidence type="ECO:0000256" key="8">
    <source>
        <dbReference type="ARBA" id="ARBA00023065"/>
    </source>
</evidence>
<reference evidence="17" key="1">
    <citation type="submission" date="2025-08" db="UniProtKB">
        <authorList>
            <consortium name="Ensembl"/>
        </authorList>
    </citation>
    <scope>IDENTIFICATION</scope>
</reference>
<evidence type="ECO:0000256" key="6">
    <source>
        <dbReference type="ARBA" id="ARBA00022723"/>
    </source>
</evidence>
<dbReference type="Proteomes" id="UP000694551">
    <property type="component" value="Unplaced"/>
</dbReference>
<proteinExistence type="inferred from homology"/>
<keyword evidence="8" id="KW-0406">Ion transport</keyword>
<comment type="subunit">
    <text evidence="12">Interacts with CD320 (via LDL-receptor class A domains).</text>
</comment>
<evidence type="ECO:0000256" key="4">
    <source>
        <dbReference type="ARBA" id="ARBA00022448"/>
    </source>
</evidence>
<evidence type="ECO:0000313" key="18">
    <source>
        <dbReference type="Proteomes" id="UP000694551"/>
    </source>
</evidence>
<keyword evidence="9 16" id="KW-1015">Disulfide bond</keyword>
<comment type="function">
    <text evidence="11">Primary vitamin B12-binding and transport protein. Delivers cobalamin to cells.</text>
</comment>
<feature type="binding site" evidence="15">
    <location>
        <position position="402"/>
    </location>
    <ligand>
        <name>cyanocob(III)alamin</name>
        <dbReference type="ChEBI" id="CHEBI:17439"/>
    </ligand>
</feature>
<dbReference type="GO" id="GO:0015889">
    <property type="term" value="P:cobalamin transport"/>
    <property type="evidence" value="ECO:0007669"/>
    <property type="project" value="InterPro"/>
</dbReference>
<feature type="binding site" evidence="15">
    <location>
        <position position="424"/>
    </location>
    <ligand>
        <name>cyanocob(III)alamin</name>
        <dbReference type="ChEBI" id="CHEBI:17439"/>
    </ligand>
</feature>
<feature type="binding site" evidence="15">
    <location>
        <position position="164"/>
    </location>
    <ligand>
        <name>cyanocob(III)alamin</name>
        <dbReference type="ChEBI" id="CHEBI:17439"/>
    </ligand>
</feature>
<dbReference type="GO" id="GO:0031419">
    <property type="term" value="F:cobalamin binding"/>
    <property type="evidence" value="ECO:0007669"/>
    <property type="project" value="InterPro"/>
</dbReference>
<keyword evidence="5" id="KW-0964">Secreted</keyword>